<dbReference type="Proteomes" id="UP001195624">
    <property type="component" value="Unassembled WGS sequence"/>
</dbReference>
<dbReference type="EMBL" id="JAGGMQ010000001">
    <property type="protein sequence ID" value="MBP2170103.1"/>
    <property type="molecule type" value="Genomic_DNA"/>
</dbReference>
<organism evidence="1 2">
    <name type="scientific">Winslowiella toletana</name>
    <dbReference type="NCBI Taxonomy" id="92490"/>
    <lineage>
        <taxon>Bacteria</taxon>
        <taxon>Pseudomonadati</taxon>
        <taxon>Pseudomonadota</taxon>
        <taxon>Gammaproteobacteria</taxon>
        <taxon>Enterobacterales</taxon>
        <taxon>Erwiniaceae</taxon>
        <taxon>Winslowiella</taxon>
    </lineage>
</organism>
<comment type="caution">
    <text evidence="1">The sequence shown here is derived from an EMBL/GenBank/DDBJ whole genome shotgun (WGS) entry which is preliminary data.</text>
</comment>
<protein>
    <submittedName>
        <fullName evidence="1">Membrane protein involved in colicin uptake</fullName>
    </submittedName>
</protein>
<proteinExistence type="predicted"/>
<keyword evidence="2" id="KW-1185">Reference proteome</keyword>
<evidence type="ECO:0000313" key="2">
    <source>
        <dbReference type="Proteomes" id="UP001195624"/>
    </source>
</evidence>
<reference evidence="2" key="1">
    <citation type="submission" date="2023-07" db="EMBL/GenBank/DDBJ databases">
        <title>Genome mining of underrepresented organisms for secondary metabolites.</title>
        <authorList>
            <person name="D'Agostino P.M."/>
        </authorList>
    </citation>
    <scope>NUCLEOTIDE SEQUENCE [LARGE SCALE GENOMIC DNA]</scope>
    <source>
        <strain evidence="2">WS4403</strain>
    </source>
</reference>
<sequence>MAGGIAGMALLLAGCQSANHSNPPPDTREVQTWVEKQCAKPAEGMSKQDCRYFSQIQYRIQQNFDNAEQFAGRECTLTIIWGPQRRYNVLSAIGDEQLCKKAWGVVSSADNLPPPPDNIAKKFLIRLRPGS</sequence>
<name>A0ABS4PBT7_9GAMM</name>
<accession>A0ABS4PBT7</accession>
<gene>
    <name evidence="1" type="ORF">J2125_003295</name>
</gene>
<dbReference type="SUPFAM" id="SSF74653">
    <property type="entry name" value="TolA/TonB C-terminal domain"/>
    <property type="match status" value="1"/>
</dbReference>
<evidence type="ECO:0000313" key="1">
    <source>
        <dbReference type="EMBL" id="MBP2170103.1"/>
    </source>
</evidence>
<dbReference type="InterPro" id="IPR014161">
    <property type="entry name" value="Tol-Pal_TolA"/>
</dbReference>
<dbReference type="Pfam" id="PF06519">
    <property type="entry name" value="TolA"/>
    <property type="match status" value="1"/>
</dbReference>
<dbReference type="RefSeq" id="WP_071590508.1">
    <property type="nucleotide sequence ID" value="NZ_JAGGMQ010000001.1"/>
</dbReference>
<dbReference type="Gene3D" id="3.30.1150.10">
    <property type="match status" value="1"/>
</dbReference>